<dbReference type="EMBL" id="JAMDLW010000006">
    <property type="protein sequence ID" value="MCY9519200.1"/>
    <property type="molecule type" value="Genomic_DNA"/>
</dbReference>
<gene>
    <name evidence="1" type="ORF">M5X09_05820</name>
</gene>
<dbReference type="Proteomes" id="UP001207626">
    <property type="component" value="Unassembled WGS sequence"/>
</dbReference>
<proteinExistence type="predicted"/>
<keyword evidence="2" id="KW-1185">Reference proteome</keyword>
<evidence type="ECO:0000313" key="2">
    <source>
        <dbReference type="Proteomes" id="UP001207626"/>
    </source>
</evidence>
<organism evidence="1 2">
    <name type="scientific">Paenibacillus apiarius</name>
    <dbReference type="NCBI Taxonomy" id="46240"/>
    <lineage>
        <taxon>Bacteria</taxon>
        <taxon>Bacillati</taxon>
        <taxon>Bacillota</taxon>
        <taxon>Bacilli</taxon>
        <taxon>Bacillales</taxon>
        <taxon>Paenibacillaceae</taxon>
        <taxon>Paenibacillus</taxon>
    </lineage>
</organism>
<name>A0ABT4DPN9_9BACL</name>
<accession>A0ABT4DPN9</accession>
<comment type="caution">
    <text evidence="1">The sequence shown here is derived from an EMBL/GenBank/DDBJ whole genome shotgun (WGS) entry which is preliminary data.</text>
</comment>
<protein>
    <submittedName>
        <fullName evidence="1">Uncharacterized protein</fullName>
    </submittedName>
</protein>
<dbReference type="RefSeq" id="WP_140397861.1">
    <property type="nucleotide sequence ID" value="NZ_JAMDLV010000064.1"/>
</dbReference>
<reference evidence="1 2" key="1">
    <citation type="submission" date="2022-05" db="EMBL/GenBank/DDBJ databases">
        <title>Genome Sequencing of Bee-Associated Microbes.</title>
        <authorList>
            <person name="Dunlap C."/>
        </authorList>
    </citation>
    <scope>NUCLEOTIDE SEQUENCE [LARGE SCALE GENOMIC DNA]</scope>
    <source>
        <strain evidence="1 2">NRRL NRS-1438</strain>
    </source>
</reference>
<sequence length="88" mass="9959">MMPIPATTSLICHDNTYKTYDNGWKTISTTLPSKDTFMNDGISDLSILDRKEQIVTLPMTSSGLGESRVFKAKVDYKKYFDMNSINVK</sequence>
<evidence type="ECO:0000313" key="1">
    <source>
        <dbReference type="EMBL" id="MCY9519200.1"/>
    </source>
</evidence>